<dbReference type="SMART" id="SM00490">
    <property type="entry name" value="HELICc"/>
    <property type="match status" value="1"/>
</dbReference>
<accession>A0A6P8HBF9</accession>
<organism evidence="9 10">
    <name type="scientific">Actinia tenebrosa</name>
    <name type="common">Australian red waratah sea anemone</name>
    <dbReference type="NCBI Taxonomy" id="6105"/>
    <lineage>
        <taxon>Eukaryota</taxon>
        <taxon>Metazoa</taxon>
        <taxon>Cnidaria</taxon>
        <taxon>Anthozoa</taxon>
        <taxon>Hexacorallia</taxon>
        <taxon>Actiniaria</taxon>
        <taxon>Actiniidae</taxon>
        <taxon>Actinia</taxon>
    </lineage>
</organism>
<evidence type="ECO:0000256" key="5">
    <source>
        <dbReference type="ARBA" id="ARBA00034617"/>
    </source>
</evidence>
<reference evidence="10" key="1">
    <citation type="submission" date="2025-08" db="UniProtKB">
        <authorList>
            <consortium name="RefSeq"/>
        </authorList>
    </citation>
    <scope>IDENTIFICATION</scope>
    <source>
        <tissue evidence="10">Tentacle</tissue>
    </source>
</reference>
<evidence type="ECO:0000256" key="3">
    <source>
        <dbReference type="ARBA" id="ARBA00023235"/>
    </source>
</evidence>
<dbReference type="Gene3D" id="3.40.50.300">
    <property type="entry name" value="P-loop containing nucleotide triphosphate hydrolases"/>
    <property type="match status" value="2"/>
</dbReference>
<comment type="catalytic activity">
    <reaction evidence="5">
        <text>Couples ATP hydrolysis with the unwinding of duplex DNA by translocating in the 3'-5' direction.</text>
        <dbReference type="EC" id="5.6.2.4"/>
    </reaction>
</comment>
<dbReference type="OrthoDB" id="5953434at2759"/>
<evidence type="ECO:0000256" key="2">
    <source>
        <dbReference type="ARBA" id="ARBA00023125"/>
    </source>
</evidence>
<dbReference type="InParanoid" id="A0A6P8HBF9"/>
<evidence type="ECO:0000256" key="1">
    <source>
        <dbReference type="ARBA" id="ARBA00005446"/>
    </source>
</evidence>
<dbReference type="InterPro" id="IPR001650">
    <property type="entry name" value="Helicase_C-like"/>
</dbReference>
<gene>
    <name evidence="10" type="primary">LOC116290809</name>
</gene>
<evidence type="ECO:0000313" key="9">
    <source>
        <dbReference type="Proteomes" id="UP000515163"/>
    </source>
</evidence>
<evidence type="ECO:0000313" key="10">
    <source>
        <dbReference type="RefSeq" id="XP_031553779.1"/>
    </source>
</evidence>
<dbReference type="InterPro" id="IPR027417">
    <property type="entry name" value="P-loop_NTPase"/>
</dbReference>
<dbReference type="RefSeq" id="XP_031553779.1">
    <property type="nucleotide sequence ID" value="XM_031697919.1"/>
</dbReference>
<dbReference type="EC" id="5.6.2.4" evidence="6"/>
<dbReference type="GO" id="GO:0005694">
    <property type="term" value="C:chromosome"/>
    <property type="evidence" value="ECO:0007669"/>
    <property type="project" value="TreeGrafter"/>
</dbReference>
<dbReference type="GO" id="GO:0005634">
    <property type="term" value="C:nucleus"/>
    <property type="evidence" value="ECO:0007669"/>
    <property type="project" value="TreeGrafter"/>
</dbReference>
<dbReference type="PANTHER" id="PTHR13710">
    <property type="entry name" value="DNA HELICASE RECQ FAMILY MEMBER"/>
    <property type="match status" value="1"/>
</dbReference>
<keyword evidence="3" id="KW-0413">Isomerase</keyword>
<evidence type="ECO:0000256" key="7">
    <source>
        <dbReference type="ARBA" id="ARBA00044542"/>
    </source>
</evidence>
<evidence type="ECO:0000259" key="8">
    <source>
        <dbReference type="PROSITE" id="PS51194"/>
    </source>
</evidence>
<keyword evidence="9" id="KW-1185">Reference proteome</keyword>
<dbReference type="PANTHER" id="PTHR13710:SF153">
    <property type="entry name" value="RECQ-LIKE DNA HELICASE BLM"/>
    <property type="match status" value="1"/>
</dbReference>
<name>A0A6P8HBF9_ACTTE</name>
<proteinExistence type="inferred from homology"/>
<dbReference type="GeneID" id="116290809"/>
<comment type="similarity">
    <text evidence="1">Belongs to the helicase family. RecQ subfamily.</text>
</comment>
<dbReference type="SUPFAM" id="SSF52540">
    <property type="entry name" value="P-loop containing nucleoside triphosphate hydrolases"/>
    <property type="match status" value="1"/>
</dbReference>
<dbReference type="KEGG" id="aten:116290809"/>
<dbReference type="PROSITE" id="PS51194">
    <property type="entry name" value="HELICASE_CTER"/>
    <property type="match status" value="1"/>
</dbReference>
<keyword evidence="2" id="KW-0238">DNA-binding</keyword>
<dbReference type="GO" id="GO:0005737">
    <property type="term" value="C:cytoplasm"/>
    <property type="evidence" value="ECO:0007669"/>
    <property type="project" value="TreeGrafter"/>
</dbReference>
<feature type="domain" description="Helicase C-terminal" evidence="8">
    <location>
        <begin position="157"/>
        <end position="325"/>
    </location>
</feature>
<protein>
    <recommendedName>
        <fullName evidence="6">DNA 3'-5' helicase</fullName>
        <ecNumber evidence="6">5.6.2.4</ecNumber>
    </recommendedName>
    <alternativeName>
        <fullName evidence="7">DNA 3'-5' helicase BLM</fullName>
    </alternativeName>
</protein>
<dbReference type="GO" id="GO:0043138">
    <property type="term" value="F:3'-5' DNA helicase activity"/>
    <property type="evidence" value="ECO:0007669"/>
    <property type="project" value="UniProtKB-EC"/>
</dbReference>
<dbReference type="GO" id="GO:0003677">
    <property type="term" value="F:DNA binding"/>
    <property type="evidence" value="ECO:0007669"/>
    <property type="project" value="UniProtKB-KW"/>
</dbReference>
<dbReference type="Proteomes" id="UP000515163">
    <property type="component" value="Unplaced"/>
</dbReference>
<evidence type="ECO:0000256" key="4">
    <source>
        <dbReference type="ARBA" id="ARBA00023242"/>
    </source>
</evidence>
<evidence type="ECO:0000256" key="6">
    <source>
        <dbReference type="ARBA" id="ARBA00034808"/>
    </source>
</evidence>
<dbReference type="GO" id="GO:0000724">
    <property type="term" value="P:double-strand break repair via homologous recombination"/>
    <property type="evidence" value="ECO:0007669"/>
    <property type="project" value="TreeGrafter"/>
</dbReference>
<sequence length="534" mass="60577">MAAKIPEGSKKNKVSFTEEDIERIISLWSTKEVLYRCSHQDYFKKDSRAAALADIVSKADIPGKLKGLTGTKKVPFRKWYGCLGELHSLIPKDTKSVILTATATKATKEQIMETLNLSPKDVQMIQQSPDRPNLFYSTQYVDKNEPLEIVFGWLINEVDDMGANTPRTLIYCQTRKQCSVLYRMFEVFLGLKMYSGGVTNPQKRLVEMFHAGTPKRVKEHIIENMAKDDGHLRVVICTVAFGMGINCRKVRQIVHFGPSKTVEQYVPECGRAGRDGLPSSCILLFNGLLSAHCDRDMKAYVQQEGCSSIWLMSHLESKVASNSLLHKCCGQCAMKCRCSDKDCRVLWSPNLNGDTTKKSPVQKLMTTINAHAHHERAKFTRVVSEQQREKLRLELHCFQREMMKEVQVDTMVTCPNVLMEFNSFHINQVIEHCSILFTIQDVVELVEIWRMKYATAILTALDKVFSDIDAAEIQMDVFPPEMSNYSDWSQVRDDTTLVGMLNSQDLEDLSSFNTCMDTADSTFLDTSYQSLSTA</sequence>
<dbReference type="GO" id="GO:0009378">
    <property type="term" value="F:four-way junction helicase activity"/>
    <property type="evidence" value="ECO:0007669"/>
    <property type="project" value="TreeGrafter"/>
</dbReference>
<dbReference type="Pfam" id="PF00271">
    <property type="entry name" value="Helicase_C"/>
    <property type="match status" value="1"/>
</dbReference>
<dbReference type="AlphaFoldDB" id="A0A6P8HBF9"/>
<keyword evidence="4" id="KW-0539">Nucleus</keyword>